<dbReference type="AlphaFoldDB" id="A0A1D2YWE6"/>
<name>A0A1D2YWE6_9BACI</name>
<gene>
    <name evidence="1" type="ORF">BHF71_06835</name>
</gene>
<dbReference type="EMBL" id="MIJF01000010">
    <property type="protein sequence ID" value="OEG00014.1"/>
    <property type="molecule type" value="Genomic_DNA"/>
</dbReference>
<dbReference type="STRING" id="337097.BHF71_06835"/>
<proteinExistence type="predicted"/>
<comment type="caution">
    <text evidence="1">The sequence shown here is derived from an EMBL/GenBank/DDBJ whole genome shotgun (WGS) entry which is preliminary data.</text>
</comment>
<reference evidence="1 2" key="1">
    <citation type="submission" date="2016-09" db="EMBL/GenBank/DDBJ databases">
        <title>Draft genome sequence for the type strain of Vulcanibacillus modesticaldus BR, a strictly anaerobic, moderately thermophilic, and nitrate-reducing bacterium from deep sea-hydrothermal vents of the Mid-Atlantic Ridge.</title>
        <authorList>
            <person name="Abin C.A."/>
            <person name="Hollibaugh J.T."/>
        </authorList>
    </citation>
    <scope>NUCLEOTIDE SEQUENCE [LARGE SCALE GENOMIC DNA]</scope>
    <source>
        <strain evidence="1 2">BR</strain>
    </source>
</reference>
<sequence length="62" mass="7532">MNLEIKGRKIIVSKISTDWGEETFTFNGRSELLNWAEKYFEKTPLEQTDEEYDRWIRLFKSI</sequence>
<evidence type="ECO:0000313" key="1">
    <source>
        <dbReference type="EMBL" id="OEG00014.1"/>
    </source>
</evidence>
<keyword evidence="2" id="KW-1185">Reference proteome</keyword>
<protein>
    <submittedName>
        <fullName evidence="1">Uncharacterized protein</fullName>
    </submittedName>
</protein>
<accession>A0A1D2YWE6</accession>
<evidence type="ECO:0000313" key="2">
    <source>
        <dbReference type="Proteomes" id="UP000243739"/>
    </source>
</evidence>
<organism evidence="1 2">
    <name type="scientific">Vulcanibacillus modesticaldus</name>
    <dbReference type="NCBI Taxonomy" id="337097"/>
    <lineage>
        <taxon>Bacteria</taxon>
        <taxon>Bacillati</taxon>
        <taxon>Bacillota</taxon>
        <taxon>Bacilli</taxon>
        <taxon>Bacillales</taxon>
        <taxon>Bacillaceae</taxon>
        <taxon>Vulcanibacillus</taxon>
    </lineage>
</organism>
<dbReference type="Proteomes" id="UP000243739">
    <property type="component" value="Unassembled WGS sequence"/>
</dbReference>